<dbReference type="PANTHER" id="PTHR46211">
    <property type="entry name" value="GLYCEROPHOSPHORYL DIESTER PHOSPHODIESTERASE"/>
    <property type="match status" value="1"/>
</dbReference>
<feature type="domain" description="GP-PDE" evidence="1">
    <location>
        <begin position="4"/>
        <end position="243"/>
    </location>
</feature>
<keyword evidence="3" id="KW-1185">Reference proteome</keyword>
<evidence type="ECO:0000313" key="2">
    <source>
        <dbReference type="EMBL" id="MFC4411167.1"/>
    </source>
</evidence>
<protein>
    <submittedName>
        <fullName evidence="2">Glycerophosphodiester phosphodiesterase</fullName>
    </submittedName>
</protein>
<dbReference type="InterPro" id="IPR017946">
    <property type="entry name" value="PLC-like_Pdiesterase_TIM-brl"/>
</dbReference>
<comment type="caution">
    <text evidence="2">The sequence shown here is derived from an EMBL/GenBank/DDBJ whole genome shotgun (WGS) entry which is preliminary data.</text>
</comment>
<sequence length="243" mass="28148">MFKIPVYAHRGASAYAFENTLKAFEKAVELGADGIELDIQLTKDGVPIIYHDLNLRRLTGSRKKVNQLSYEKLMKKKIGKPFRRLFHGEKIMSLQEMIEWASEKGIALNIELKESLMAEPLFVKEIVRRCKGLPDVHFSSFHYELLEIIKSQFPRVETAYILTKNSDWGNLRGYHAADLFHLHKRNYKEEKLDLLNKSGKKVRFYGVVGSEPFISEPHQIVKGWITDYPELVLQAQEKALQRS</sequence>
<dbReference type="Gene3D" id="3.20.20.190">
    <property type="entry name" value="Phosphatidylinositol (PI) phosphodiesterase"/>
    <property type="match status" value="1"/>
</dbReference>
<dbReference type="PROSITE" id="PS51704">
    <property type="entry name" value="GP_PDE"/>
    <property type="match status" value="1"/>
</dbReference>
<dbReference type="EMBL" id="JBHSEC010000019">
    <property type="protein sequence ID" value="MFC4411167.1"/>
    <property type="molecule type" value="Genomic_DNA"/>
</dbReference>
<dbReference type="Proteomes" id="UP001595817">
    <property type="component" value="Unassembled WGS sequence"/>
</dbReference>
<proteinExistence type="predicted"/>
<organism evidence="2 3">
    <name type="scientific">Chungangia koreensis</name>
    <dbReference type="NCBI Taxonomy" id="752657"/>
    <lineage>
        <taxon>Bacteria</taxon>
        <taxon>Bacillati</taxon>
        <taxon>Bacillota</taxon>
        <taxon>Bacilli</taxon>
        <taxon>Lactobacillales</taxon>
        <taxon>Chungangia</taxon>
    </lineage>
</organism>
<name>A0ABV8X5I6_9LACT</name>
<dbReference type="InterPro" id="IPR030395">
    <property type="entry name" value="GP_PDE_dom"/>
</dbReference>
<evidence type="ECO:0000313" key="3">
    <source>
        <dbReference type="Proteomes" id="UP001595817"/>
    </source>
</evidence>
<dbReference type="Pfam" id="PF03009">
    <property type="entry name" value="GDPD"/>
    <property type="match status" value="1"/>
</dbReference>
<evidence type="ECO:0000259" key="1">
    <source>
        <dbReference type="PROSITE" id="PS51704"/>
    </source>
</evidence>
<reference evidence="3" key="1">
    <citation type="journal article" date="2019" name="Int. J. Syst. Evol. Microbiol.">
        <title>The Global Catalogue of Microorganisms (GCM) 10K type strain sequencing project: providing services to taxonomists for standard genome sequencing and annotation.</title>
        <authorList>
            <consortium name="The Broad Institute Genomics Platform"/>
            <consortium name="The Broad Institute Genome Sequencing Center for Infectious Disease"/>
            <person name="Wu L."/>
            <person name="Ma J."/>
        </authorList>
    </citation>
    <scope>NUCLEOTIDE SEQUENCE [LARGE SCALE GENOMIC DNA]</scope>
    <source>
        <strain evidence="3">CCUG 59778</strain>
    </source>
</reference>
<dbReference type="PROSITE" id="PS50007">
    <property type="entry name" value="PIPLC_X_DOMAIN"/>
    <property type="match status" value="1"/>
</dbReference>
<dbReference type="RefSeq" id="WP_378155791.1">
    <property type="nucleotide sequence ID" value="NZ_JBHSEC010000019.1"/>
</dbReference>
<accession>A0ABV8X5I6</accession>
<gene>
    <name evidence="2" type="ORF">ACFOZY_12125</name>
</gene>
<dbReference type="PANTHER" id="PTHR46211:SF1">
    <property type="entry name" value="GLYCEROPHOSPHODIESTER PHOSPHODIESTERASE, CYTOPLASMIC"/>
    <property type="match status" value="1"/>
</dbReference>
<dbReference type="SUPFAM" id="SSF51695">
    <property type="entry name" value="PLC-like phosphodiesterases"/>
    <property type="match status" value="1"/>
</dbReference>